<name>A0ABV3X852_9FIRM</name>
<dbReference type="RefSeq" id="WP_368848104.1">
    <property type="nucleotide sequence ID" value="NZ_JARVLH010000030.1"/>
</dbReference>
<proteinExistence type="predicted"/>
<dbReference type="EMBL" id="JARVLH010000030">
    <property type="protein sequence ID" value="MEX5286385.1"/>
    <property type="molecule type" value="Genomic_DNA"/>
</dbReference>
<dbReference type="Proteomes" id="UP001559623">
    <property type="component" value="Unassembled WGS sequence"/>
</dbReference>
<organism evidence="1 2">
    <name type="scientific">Selenomonas sputigena</name>
    <dbReference type="NCBI Taxonomy" id="69823"/>
    <lineage>
        <taxon>Bacteria</taxon>
        <taxon>Bacillati</taxon>
        <taxon>Bacillota</taxon>
        <taxon>Negativicutes</taxon>
        <taxon>Selenomonadales</taxon>
        <taxon>Selenomonadaceae</taxon>
        <taxon>Selenomonas</taxon>
    </lineage>
</organism>
<dbReference type="Pfam" id="PF12784">
    <property type="entry name" value="PDDEXK_2"/>
    <property type="match status" value="1"/>
</dbReference>
<reference evidence="1 2" key="1">
    <citation type="submission" date="2023-04" db="EMBL/GenBank/DDBJ databases">
        <title>Genome Sequence of Selenomonas sputigena ATCC 33150.</title>
        <authorList>
            <person name="Miller D.P."/>
            <person name="Anvari S."/>
            <person name="Polson S.W."/>
            <person name="Macdonald M."/>
            <person name="Mcdowell J.V."/>
        </authorList>
    </citation>
    <scope>NUCLEOTIDE SEQUENCE [LARGE SCALE GENOMIC DNA]</scope>
    <source>
        <strain evidence="1 2">ATCC 33150</strain>
    </source>
</reference>
<gene>
    <name evidence="1" type="ORF">QCO44_12310</name>
</gene>
<comment type="caution">
    <text evidence="1">The sequence shown here is derived from an EMBL/GenBank/DDBJ whole genome shotgun (WGS) entry which is preliminary data.</text>
</comment>
<accession>A0ABV3X852</accession>
<evidence type="ECO:0000313" key="1">
    <source>
        <dbReference type="EMBL" id="MEX5286385.1"/>
    </source>
</evidence>
<evidence type="ECO:0000313" key="2">
    <source>
        <dbReference type="Proteomes" id="UP001559623"/>
    </source>
</evidence>
<keyword evidence="2" id="KW-1185">Reference proteome</keyword>
<protein>
    <submittedName>
        <fullName evidence="1">PD-(D/E)XK nuclease family transposase</fullName>
    </submittedName>
</protein>
<sequence length="231" mass="26878">MRIIKKDIPAEYCALIQKFRLIDDAFFNVCFDNYIEGMQLLLRIFFGRDDLIVKHVVTQQSADNLYGRGVRFDVLAEDSEGKLYDCEIQRANEGAIPRRARYNSSMMDSRELAKGEDFSSLPETWVIFITENDIYGAGFPLYHVERIVEELQRPFDDGAHILYVNGANRDDTPLGKLMQDFFCENPKKMNYKELAERVDYFKAEAEGVNTMCELMEKFGERKLEEGRMEGR</sequence>
<feature type="non-terminal residue" evidence="1">
    <location>
        <position position="231"/>
    </location>
</feature>